<gene>
    <name evidence="1" type="ORF">N7492_005854</name>
</gene>
<reference evidence="1" key="1">
    <citation type="submission" date="2022-11" db="EMBL/GenBank/DDBJ databases">
        <authorList>
            <person name="Petersen C."/>
        </authorList>
    </citation>
    <scope>NUCLEOTIDE SEQUENCE</scope>
    <source>
        <strain evidence="1">IBT 21917</strain>
    </source>
</reference>
<dbReference type="Proteomes" id="UP001146351">
    <property type="component" value="Unassembled WGS sequence"/>
</dbReference>
<dbReference type="OrthoDB" id="3512845at2759"/>
<name>A0A9W9LS29_9EURO</name>
<evidence type="ECO:0000313" key="1">
    <source>
        <dbReference type="EMBL" id="KAJ5173261.1"/>
    </source>
</evidence>
<organism evidence="1 2">
    <name type="scientific">Penicillium capsulatum</name>
    <dbReference type="NCBI Taxonomy" id="69766"/>
    <lineage>
        <taxon>Eukaryota</taxon>
        <taxon>Fungi</taxon>
        <taxon>Dikarya</taxon>
        <taxon>Ascomycota</taxon>
        <taxon>Pezizomycotina</taxon>
        <taxon>Eurotiomycetes</taxon>
        <taxon>Eurotiomycetidae</taxon>
        <taxon>Eurotiales</taxon>
        <taxon>Aspergillaceae</taxon>
        <taxon>Penicillium</taxon>
    </lineage>
</organism>
<accession>A0A9W9LS29</accession>
<sequence length="115" mass="13472">LIIEKEKREFECNFRLLQKIAGSSLCFDTPESLSPFLYRTGSDPRPVLESHRFLNGYYSTTPLSNGSRSTHIYTEHRLYGINYPEDKYNDYQKEAESALRNELVQPFDRALRMLS</sequence>
<feature type="non-terminal residue" evidence="1">
    <location>
        <position position="115"/>
    </location>
</feature>
<reference evidence="1" key="2">
    <citation type="journal article" date="2023" name="IMA Fungus">
        <title>Comparative genomic study of the Penicillium genus elucidates a diverse pangenome and 15 lateral gene transfer events.</title>
        <authorList>
            <person name="Petersen C."/>
            <person name="Sorensen T."/>
            <person name="Nielsen M.R."/>
            <person name="Sondergaard T.E."/>
            <person name="Sorensen J.L."/>
            <person name="Fitzpatrick D.A."/>
            <person name="Frisvad J.C."/>
            <person name="Nielsen K.L."/>
        </authorList>
    </citation>
    <scope>NUCLEOTIDE SEQUENCE</scope>
    <source>
        <strain evidence="1">IBT 21917</strain>
    </source>
</reference>
<comment type="caution">
    <text evidence="1">The sequence shown here is derived from an EMBL/GenBank/DDBJ whole genome shotgun (WGS) entry which is preliminary data.</text>
</comment>
<dbReference type="AlphaFoldDB" id="A0A9W9LS29"/>
<dbReference type="EMBL" id="JAPQKO010000003">
    <property type="protein sequence ID" value="KAJ5173261.1"/>
    <property type="molecule type" value="Genomic_DNA"/>
</dbReference>
<keyword evidence="2" id="KW-1185">Reference proteome</keyword>
<proteinExistence type="predicted"/>
<protein>
    <submittedName>
        <fullName evidence="1">Uncharacterized protein</fullName>
    </submittedName>
</protein>
<evidence type="ECO:0000313" key="2">
    <source>
        <dbReference type="Proteomes" id="UP001146351"/>
    </source>
</evidence>